<dbReference type="AlphaFoldDB" id="A0A1Y1WRV4"/>
<dbReference type="PROSITE" id="PS50237">
    <property type="entry name" value="HECT"/>
    <property type="match status" value="1"/>
</dbReference>
<dbReference type="Gene3D" id="3.30.2160.10">
    <property type="entry name" value="Hect, E3 ligase catalytic domain"/>
    <property type="match status" value="1"/>
</dbReference>
<dbReference type="SMART" id="SM00119">
    <property type="entry name" value="HECTc"/>
    <property type="match status" value="1"/>
</dbReference>
<evidence type="ECO:0000259" key="6">
    <source>
        <dbReference type="PROSITE" id="PS50237"/>
    </source>
</evidence>
<name>A0A1Y1WRV4_9FUNG</name>
<sequence>MRAAGGQMKKGRCFCCDSLLQYPADVTCFRCTVCDTINDITPASQVKENSVLSVETLSMLSEMGNIAIFLEYINCYFSRFCNLNSSFKKSGESDPYAIDYDELKRTYDYIELLDNAAVTKEVMSDLVTVLKRPGRRLQNIGDIRFLLIIFECPLLFHNGTKEEKLRNHEILKRLFGLISCLSNNLHKYMVSVFTLYSEENFKKKIELVNHFISYRLMEFEDMYKMYPSDWSIKAAARIMALLYAANNMRSPSVPISEFYNMAVDLIDISGDYNNWQNVQPCFSFCQYPCLISLGQKINILRMESKQYLSTILHNNISRNIPVNPYFSIQIRRDHLIKDSLDQIQLALKNGVDMKKRLNVKFIGEAGVDAGGLRKEWLFLLVKELFEPKYGMFKFDEISGLCWFSPTSFENENQYKLLGIIIGLAIYNNIILDIRLPLACYKRLLNYNCNLEDLREIHPQLARSFDEMLKYENDDMEDIFCMNFVATYSEFGKAVQVPLIENGEDILVNKSNRKEFIDRYIAWFFVESVDRKFDAFKEGFNLLCSGNLLSLCRPEEIQSMILGEEEIDIDRLRGITTYKKCDADTQVVKWFWEIVGQYNEEMKKKLMIFVTGSDRICPTGIEDMKFTITFYENEIGKDYLPQTHTCFNEILLFNYVSKESLGDKLRKAMYYSEGFGIK</sequence>
<reference evidence="7 8" key="1">
    <citation type="submission" date="2016-08" db="EMBL/GenBank/DDBJ databases">
        <title>A Parts List for Fungal Cellulosomes Revealed by Comparative Genomics.</title>
        <authorList>
            <consortium name="DOE Joint Genome Institute"/>
            <person name="Haitjema C.H."/>
            <person name="Gilmore S.P."/>
            <person name="Henske J.K."/>
            <person name="Solomon K.V."/>
            <person name="De Groot R."/>
            <person name="Kuo A."/>
            <person name="Mondo S.J."/>
            <person name="Salamov A.A."/>
            <person name="Labutti K."/>
            <person name="Zhao Z."/>
            <person name="Chiniquy J."/>
            <person name="Barry K."/>
            <person name="Brewer H.M."/>
            <person name="Purvine S.O."/>
            <person name="Wright A.T."/>
            <person name="Boxma B."/>
            <person name="Van Alen T."/>
            <person name="Hackstein J.H."/>
            <person name="Baker S.E."/>
            <person name="Grigoriev I.V."/>
            <person name="O'Malley M.A."/>
        </authorList>
    </citation>
    <scope>NUCLEOTIDE SEQUENCE [LARGE SCALE GENOMIC DNA]</scope>
    <source>
        <strain evidence="7 8">S4</strain>
    </source>
</reference>
<dbReference type="SUPFAM" id="SSF56204">
    <property type="entry name" value="Hect, E3 ligase catalytic domain"/>
    <property type="match status" value="1"/>
</dbReference>
<protein>
    <recommendedName>
        <fullName evidence="2">HECT-type E3 ubiquitin transferase</fullName>
        <ecNumber evidence="2">2.3.2.26</ecNumber>
    </recommendedName>
</protein>
<evidence type="ECO:0000256" key="5">
    <source>
        <dbReference type="PROSITE-ProRule" id="PRU00104"/>
    </source>
</evidence>
<dbReference type="GO" id="GO:0061630">
    <property type="term" value="F:ubiquitin protein ligase activity"/>
    <property type="evidence" value="ECO:0007669"/>
    <property type="project" value="UniProtKB-EC"/>
</dbReference>
<gene>
    <name evidence="7" type="ORF">BCR32DRAFT_296351</name>
</gene>
<dbReference type="STRING" id="1754192.A0A1Y1WRV4"/>
<dbReference type="Gene3D" id="3.30.2410.10">
    <property type="entry name" value="Hect, E3 ligase catalytic domain"/>
    <property type="match status" value="1"/>
</dbReference>
<dbReference type="CDD" id="cd00078">
    <property type="entry name" value="HECTc"/>
    <property type="match status" value="1"/>
</dbReference>
<dbReference type="GO" id="GO:0000209">
    <property type="term" value="P:protein polyubiquitination"/>
    <property type="evidence" value="ECO:0007669"/>
    <property type="project" value="InterPro"/>
</dbReference>
<evidence type="ECO:0000256" key="4">
    <source>
        <dbReference type="ARBA" id="ARBA00022786"/>
    </source>
</evidence>
<accession>A0A1Y1WRV4</accession>
<evidence type="ECO:0000313" key="7">
    <source>
        <dbReference type="EMBL" id="ORX76267.1"/>
    </source>
</evidence>
<dbReference type="InterPro" id="IPR035983">
    <property type="entry name" value="Hect_E3_ubiquitin_ligase"/>
</dbReference>
<dbReference type="InterPro" id="IPR044611">
    <property type="entry name" value="E3A/B/C-like"/>
</dbReference>
<evidence type="ECO:0000313" key="8">
    <source>
        <dbReference type="Proteomes" id="UP000193944"/>
    </source>
</evidence>
<evidence type="ECO:0000256" key="3">
    <source>
        <dbReference type="ARBA" id="ARBA00022679"/>
    </source>
</evidence>
<dbReference type="Gene3D" id="3.90.1750.10">
    <property type="entry name" value="Hect, E3 ligase catalytic domains"/>
    <property type="match status" value="1"/>
</dbReference>
<keyword evidence="3" id="KW-0808">Transferase</keyword>
<dbReference type="PANTHER" id="PTHR45700:SF9">
    <property type="entry name" value="HECT-TYPE E3 UBIQUITIN TRANSFERASE"/>
    <property type="match status" value="1"/>
</dbReference>
<organism evidence="7 8">
    <name type="scientific">Anaeromyces robustus</name>
    <dbReference type="NCBI Taxonomy" id="1754192"/>
    <lineage>
        <taxon>Eukaryota</taxon>
        <taxon>Fungi</taxon>
        <taxon>Fungi incertae sedis</taxon>
        <taxon>Chytridiomycota</taxon>
        <taxon>Chytridiomycota incertae sedis</taxon>
        <taxon>Neocallimastigomycetes</taxon>
        <taxon>Neocallimastigales</taxon>
        <taxon>Neocallimastigaceae</taxon>
        <taxon>Anaeromyces</taxon>
    </lineage>
</organism>
<dbReference type="EMBL" id="MCFG01000309">
    <property type="protein sequence ID" value="ORX76267.1"/>
    <property type="molecule type" value="Genomic_DNA"/>
</dbReference>
<dbReference type="Pfam" id="PF00632">
    <property type="entry name" value="HECT"/>
    <property type="match status" value="1"/>
</dbReference>
<proteinExistence type="predicted"/>
<evidence type="ECO:0000256" key="1">
    <source>
        <dbReference type="ARBA" id="ARBA00000885"/>
    </source>
</evidence>
<comment type="caution">
    <text evidence="7">The sequence shown here is derived from an EMBL/GenBank/DDBJ whole genome shotgun (WGS) entry which is preliminary data.</text>
</comment>
<feature type="active site" description="Glycyl thioester intermediate" evidence="5">
    <location>
        <position position="645"/>
    </location>
</feature>
<dbReference type="FunFam" id="3.30.2160.10:FF:000004">
    <property type="entry name" value="probable E3 ubiquitin-protein ligase HERC4 isoform X1"/>
    <property type="match status" value="1"/>
</dbReference>
<dbReference type="Proteomes" id="UP000193944">
    <property type="component" value="Unassembled WGS sequence"/>
</dbReference>
<dbReference type="InterPro" id="IPR000569">
    <property type="entry name" value="HECT_dom"/>
</dbReference>
<dbReference type="OrthoDB" id="8068875at2759"/>
<evidence type="ECO:0000256" key="2">
    <source>
        <dbReference type="ARBA" id="ARBA00012485"/>
    </source>
</evidence>
<comment type="catalytic activity">
    <reaction evidence="1">
        <text>S-ubiquitinyl-[E2 ubiquitin-conjugating enzyme]-L-cysteine + [acceptor protein]-L-lysine = [E2 ubiquitin-conjugating enzyme]-L-cysteine + N(6)-ubiquitinyl-[acceptor protein]-L-lysine.</text>
        <dbReference type="EC" id="2.3.2.26"/>
    </reaction>
</comment>
<dbReference type="PANTHER" id="PTHR45700">
    <property type="entry name" value="UBIQUITIN-PROTEIN LIGASE E3C"/>
    <property type="match status" value="1"/>
</dbReference>
<keyword evidence="4 5" id="KW-0833">Ubl conjugation pathway</keyword>
<feature type="domain" description="HECT" evidence="6">
    <location>
        <begin position="349"/>
        <end position="677"/>
    </location>
</feature>
<keyword evidence="8" id="KW-1185">Reference proteome</keyword>
<dbReference type="EC" id="2.3.2.26" evidence="2"/>
<reference evidence="7 8" key="2">
    <citation type="submission" date="2016-08" db="EMBL/GenBank/DDBJ databases">
        <title>Pervasive Adenine N6-methylation of Active Genes in Fungi.</title>
        <authorList>
            <consortium name="DOE Joint Genome Institute"/>
            <person name="Mondo S.J."/>
            <person name="Dannebaum R.O."/>
            <person name="Kuo R.C."/>
            <person name="Labutti K."/>
            <person name="Haridas S."/>
            <person name="Kuo A."/>
            <person name="Salamov A."/>
            <person name="Ahrendt S.R."/>
            <person name="Lipzen A."/>
            <person name="Sullivan W."/>
            <person name="Andreopoulos W.B."/>
            <person name="Clum A."/>
            <person name="Lindquist E."/>
            <person name="Daum C."/>
            <person name="Ramamoorthy G.K."/>
            <person name="Gryganskyi A."/>
            <person name="Culley D."/>
            <person name="Magnuson J.K."/>
            <person name="James T.Y."/>
            <person name="O'Malley M.A."/>
            <person name="Stajich J.E."/>
            <person name="Spatafora J.W."/>
            <person name="Visel A."/>
            <person name="Grigoriev I.V."/>
        </authorList>
    </citation>
    <scope>NUCLEOTIDE SEQUENCE [LARGE SCALE GENOMIC DNA]</scope>
    <source>
        <strain evidence="7 8">S4</strain>
    </source>
</reference>